<evidence type="ECO:0000313" key="1">
    <source>
        <dbReference type="EMBL" id="KAF5093061.1"/>
    </source>
</evidence>
<accession>A0ACB6UYX6</accession>
<reference evidence="1 2" key="1">
    <citation type="journal article" date="2020" name="Front. Microbiol.">
        <title>Phenotypic and Genetic Characterization of the Cheese Ripening Yeast Geotrichum candidum.</title>
        <authorList>
            <person name="Perkins V."/>
            <person name="Vignola S."/>
            <person name="Lessard M.H."/>
            <person name="Plante P.L."/>
            <person name="Corbeil J."/>
            <person name="Dugat-Bony E."/>
            <person name="Frenette M."/>
            <person name="Labrie S."/>
        </authorList>
    </citation>
    <scope>NUCLEOTIDE SEQUENCE [LARGE SCALE GENOMIC DNA]</scope>
    <source>
        <strain evidence="1 2">LMA-1147</strain>
    </source>
</reference>
<protein>
    <submittedName>
        <fullName evidence="1">Uncharacterized protein</fullName>
    </submittedName>
</protein>
<keyword evidence="2" id="KW-1185">Reference proteome</keyword>
<comment type="caution">
    <text evidence="1">The sequence shown here is derived from an EMBL/GenBank/DDBJ whole genome shotgun (WGS) entry which is preliminary data.</text>
</comment>
<organism evidence="1 2">
    <name type="scientific">Geotrichum galactomycetum</name>
    <dbReference type="NCBI Taxonomy" id="27317"/>
    <lineage>
        <taxon>Eukaryota</taxon>
        <taxon>Fungi</taxon>
        <taxon>Dikarya</taxon>
        <taxon>Ascomycota</taxon>
        <taxon>Saccharomycotina</taxon>
        <taxon>Dipodascomycetes</taxon>
        <taxon>Dipodascales</taxon>
        <taxon>Dipodascaceae</taxon>
        <taxon>Geotrichum</taxon>
    </lineage>
</organism>
<gene>
    <name evidence="1" type="ORF">D0Z00_004262</name>
</gene>
<dbReference type="EMBL" id="QVQA01000285">
    <property type="protein sequence ID" value="KAF5093061.1"/>
    <property type="molecule type" value="Genomic_DNA"/>
</dbReference>
<proteinExistence type="predicted"/>
<sequence length="194" mass="21938">MISSQLDALSFIDAEISAEERAAVAQLIEQEVETTTTANLHPDLAAIRPSRLTSELEDYIANISGHRGRGIDASRYTLTDKDTADTRKLYLLAFYAQQRRENLELLAQYGKNQWLLGNDQFEQDLKALELALQADGSRVRQLAIERETQQTDVRVTFDYLENKWRESLKNVVDVNVACLGLETAAAVQTTQEYQ</sequence>
<dbReference type="Proteomes" id="UP000744676">
    <property type="component" value="Unassembled WGS sequence"/>
</dbReference>
<name>A0ACB6UYX6_9ASCO</name>
<evidence type="ECO:0000313" key="2">
    <source>
        <dbReference type="Proteomes" id="UP000744676"/>
    </source>
</evidence>